<keyword evidence="3 7" id="KW-0479">Metal-binding</keyword>
<feature type="binding site" evidence="7">
    <location>
        <position position="86"/>
    </location>
    <ligand>
        <name>Fe cation</name>
        <dbReference type="ChEBI" id="CHEBI:24875"/>
        <label>1</label>
    </ligand>
</feature>
<evidence type="ECO:0000313" key="9">
    <source>
        <dbReference type="Proteomes" id="UP000241367"/>
    </source>
</evidence>
<dbReference type="PANTHER" id="PTHR23409:SF18">
    <property type="entry name" value="RIBONUCLEOSIDE-DIPHOSPHATE REDUCTASE SUBUNIT M2"/>
    <property type="match status" value="1"/>
</dbReference>
<dbReference type="NCBIfam" id="NF007184">
    <property type="entry name" value="PRK09614.1-3"/>
    <property type="match status" value="1"/>
</dbReference>
<dbReference type="GO" id="GO:0009263">
    <property type="term" value="P:deoxyribonucleotide biosynthetic process"/>
    <property type="evidence" value="ECO:0007669"/>
    <property type="project" value="InterPro"/>
</dbReference>
<evidence type="ECO:0000256" key="5">
    <source>
        <dbReference type="ARBA" id="ARBA00023004"/>
    </source>
</evidence>
<feature type="binding site" evidence="7">
    <location>
        <position position="217"/>
    </location>
    <ligand>
        <name>Fe cation</name>
        <dbReference type="ChEBI" id="CHEBI:24875"/>
        <label>2</label>
    </ligand>
</feature>
<dbReference type="GO" id="GO:0004748">
    <property type="term" value="F:ribonucleoside-diphosphate reductase activity, thioredoxin disulfide as acceptor"/>
    <property type="evidence" value="ECO:0007669"/>
    <property type="project" value="UniProtKB-EC"/>
</dbReference>
<keyword evidence="5 7" id="KW-0408">Iron</keyword>
<dbReference type="Gene3D" id="1.10.620.20">
    <property type="entry name" value="Ribonucleotide Reductase, subunit A"/>
    <property type="match status" value="1"/>
</dbReference>
<organism evidence="8 9">
    <name type="scientific">Bacillus phage Anath</name>
    <dbReference type="NCBI Taxonomy" id="2108114"/>
    <lineage>
        <taxon>Viruses</taxon>
        <taxon>Duplodnaviria</taxon>
        <taxon>Heunggongvirae</taxon>
        <taxon>Uroviricota</taxon>
        <taxon>Caudoviricetes</taxon>
        <taxon>Ehrlichviridae</taxon>
        <taxon>Anathvirus</taxon>
        <taxon>Anathvirus anath</taxon>
    </lineage>
</organism>
<feature type="binding site" evidence="7">
    <location>
        <position position="119"/>
    </location>
    <ligand>
        <name>Fe cation</name>
        <dbReference type="ChEBI" id="CHEBI:24875"/>
        <label>1</label>
    </ligand>
</feature>
<dbReference type="InterPro" id="IPR012348">
    <property type="entry name" value="RNR-like"/>
</dbReference>
<feature type="binding site" evidence="7">
    <location>
        <position position="183"/>
    </location>
    <ligand>
        <name>Fe cation</name>
        <dbReference type="ChEBI" id="CHEBI:24875"/>
        <label>2</label>
    </ligand>
</feature>
<reference evidence="9" key="1">
    <citation type="submission" date="2018-02" db="EMBL/GenBank/DDBJ databases">
        <authorList>
            <person name="Cohen D.B."/>
            <person name="Kent A.D."/>
        </authorList>
    </citation>
    <scope>NUCLEOTIDE SEQUENCE [LARGE SCALE GENOMIC DNA]</scope>
</reference>
<evidence type="ECO:0000256" key="3">
    <source>
        <dbReference type="ARBA" id="ARBA00022723"/>
    </source>
</evidence>
<keyword evidence="9" id="KW-1185">Reference proteome</keyword>
<evidence type="ECO:0000313" key="8">
    <source>
        <dbReference type="EMBL" id="AVO23047.1"/>
    </source>
</evidence>
<dbReference type="InterPro" id="IPR000358">
    <property type="entry name" value="RNR_small_fam"/>
</dbReference>
<feature type="binding site" evidence="7">
    <location>
        <position position="220"/>
    </location>
    <ligand>
        <name>Fe cation</name>
        <dbReference type="ChEBI" id="CHEBI:24875"/>
        <label>2</label>
    </ligand>
</feature>
<accession>A0A2P1JUK0</accession>
<dbReference type="PANTHER" id="PTHR23409">
    <property type="entry name" value="RIBONUCLEOSIDE-DIPHOSPHATE REDUCTASE SMALL CHAIN"/>
    <property type="match status" value="1"/>
</dbReference>
<name>A0A2P1JUK0_9CAUD</name>
<dbReference type="EMBL" id="MG983742">
    <property type="protein sequence ID" value="AVO23047.1"/>
    <property type="molecule type" value="Genomic_DNA"/>
</dbReference>
<comment type="cofactor">
    <cofactor evidence="7">
        <name>Fe cation</name>
        <dbReference type="ChEBI" id="CHEBI:24875"/>
    </cofactor>
    <text evidence="7">Binds 2 iron ions per subunit.</text>
</comment>
<dbReference type="EC" id="1.17.4.1" evidence="2"/>
<evidence type="ECO:0000256" key="4">
    <source>
        <dbReference type="ARBA" id="ARBA00023002"/>
    </source>
</evidence>
<evidence type="ECO:0000256" key="6">
    <source>
        <dbReference type="PIRSR" id="PIRSR000355-1"/>
    </source>
</evidence>
<feature type="binding site" evidence="7">
    <location>
        <position position="116"/>
    </location>
    <ligand>
        <name>Fe cation</name>
        <dbReference type="ChEBI" id="CHEBI:24875"/>
        <label>2</label>
    </ligand>
</feature>
<dbReference type="Pfam" id="PF00268">
    <property type="entry name" value="Ribonuc_red_sm"/>
    <property type="match status" value="1"/>
</dbReference>
<comment type="similarity">
    <text evidence="1">Belongs to the ribonucleoside diphosphate reductase small chain family.</text>
</comment>
<dbReference type="PIRSF" id="PIRSF000355">
    <property type="entry name" value="NrdB"/>
    <property type="match status" value="1"/>
</dbReference>
<feature type="active site" evidence="6">
    <location>
        <position position="123"/>
    </location>
</feature>
<dbReference type="CDD" id="cd01049">
    <property type="entry name" value="RNRR2"/>
    <property type="match status" value="1"/>
</dbReference>
<sequence>MLNERGLFNKVAPNKSTGIINGQYSGILNWDDVRFRWAFPLYKQLLANFWTPFQIPMNDDKKSWLTLSEDEQESFKLILGLLYGLDSIQTTYVDETAKFITDSSLQAIAINIAQQEANHNHSYSYVLSSLVPKQVQDEIANFWRTNEVILERNEFIFNLYQDFIDNPTPETFVRSLVADVILEGINFYASFAFFYDLARQGKMSRTNEMINYINRDENLHVRFYGNVLIETLRENPELNTPEFREWVGTTMDEAVRLEQKWGDYIVGDKFDSIDSVDLNEYVEFTANKRLMQMGFEKRYDAHNTLPWIKYYENADEVKADFFEGHVRDYNKVSEDNGIADFKLGGK</sequence>
<dbReference type="InterPro" id="IPR009078">
    <property type="entry name" value="Ferritin-like_SF"/>
</dbReference>
<evidence type="ECO:0000256" key="7">
    <source>
        <dbReference type="PIRSR" id="PIRSR000355-2"/>
    </source>
</evidence>
<proteinExistence type="inferred from homology"/>
<evidence type="ECO:0000256" key="2">
    <source>
        <dbReference type="ARBA" id="ARBA00012274"/>
    </source>
</evidence>
<keyword evidence="4 8" id="KW-0560">Oxidoreductase</keyword>
<evidence type="ECO:0000256" key="1">
    <source>
        <dbReference type="ARBA" id="ARBA00009303"/>
    </source>
</evidence>
<feature type="binding site" evidence="7">
    <location>
        <position position="116"/>
    </location>
    <ligand>
        <name>Fe cation</name>
        <dbReference type="ChEBI" id="CHEBI:24875"/>
        <label>1</label>
    </ligand>
</feature>
<dbReference type="Proteomes" id="UP000241367">
    <property type="component" value="Segment"/>
</dbReference>
<dbReference type="UniPathway" id="UPA00326"/>
<dbReference type="InterPro" id="IPR033909">
    <property type="entry name" value="RNR_small"/>
</dbReference>
<dbReference type="GO" id="GO:0046872">
    <property type="term" value="F:metal ion binding"/>
    <property type="evidence" value="ECO:0007669"/>
    <property type="project" value="UniProtKB-KW"/>
</dbReference>
<protein>
    <recommendedName>
        <fullName evidence="2">ribonucleoside-diphosphate reductase</fullName>
        <ecNumber evidence="2">1.17.4.1</ecNumber>
    </recommendedName>
</protein>
<dbReference type="SUPFAM" id="SSF47240">
    <property type="entry name" value="Ferritin-like"/>
    <property type="match status" value="1"/>
</dbReference>